<name>A0ABM9ZWA4_9BACT</name>
<feature type="signal peptide" evidence="1">
    <location>
        <begin position="1"/>
        <end position="23"/>
    </location>
</feature>
<dbReference type="RefSeq" id="WP_009164276.1">
    <property type="nucleotide sequence ID" value="NZ_ADFP01000047.1"/>
</dbReference>
<proteinExistence type="predicted"/>
<feature type="domain" description="Fe/B12 periplasmic-binding" evidence="2">
    <location>
        <begin position="44"/>
        <end position="328"/>
    </location>
</feature>
<dbReference type="PANTHER" id="PTHR30535:SF34">
    <property type="entry name" value="MOLYBDATE-BINDING PROTEIN MOLA"/>
    <property type="match status" value="1"/>
</dbReference>
<gene>
    <name evidence="3" type="ORF">HMPREF7215_0302</name>
</gene>
<dbReference type="CDD" id="cd01147">
    <property type="entry name" value="HemV-2"/>
    <property type="match status" value="1"/>
</dbReference>
<evidence type="ECO:0000313" key="3">
    <source>
        <dbReference type="EMBL" id="EFB91212.1"/>
    </source>
</evidence>
<sequence>MKIRTKYLAFLAALILCASAACGAEMTVTDCLGRSVTVPAAPERIIGSGSGALRLLTYLQANDRVIAVDSIEKRNDPPPGKASRPYALAHPEFAGLPLFGEFRGKDNPELIAGLSPQPQVIFKVSPLSGPHPDQLTAKTGIPVIGLEYGNLSDKKVQFYATLRLMGKVLDKEQRAEEVVAFFEGHLAELRRRTAGIPEEERRSCYIGGVSMRGTHGFTSTEIGYPPFLYTGAKNVAADGSGKSETVSVAKEKILQWDPQVVFMDINTLRAKGEAGGLRQLSFDPVYVELSAVKSGEIWSVLPYNSYTINYGSVLVNSYFVGKTLYPERFADVEIASVADEIYSFLVGKPLYAQISEALSGKIFSRLNLEGK</sequence>
<dbReference type="Proteomes" id="UP000006462">
    <property type="component" value="Unassembled WGS sequence"/>
</dbReference>
<evidence type="ECO:0000259" key="2">
    <source>
        <dbReference type="PROSITE" id="PS50983"/>
    </source>
</evidence>
<dbReference type="Pfam" id="PF01497">
    <property type="entry name" value="Peripla_BP_2"/>
    <property type="match status" value="1"/>
</dbReference>
<organism evidence="3 4">
    <name type="scientific">Pyramidobacter piscolens W5455</name>
    <dbReference type="NCBI Taxonomy" id="352165"/>
    <lineage>
        <taxon>Bacteria</taxon>
        <taxon>Thermotogati</taxon>
        <taxon>Synergistota</taxon>
        <taxon>Synergistia</taxon>
        <taxon>Synergistales</taxon>
        <taxon>Dethiosulfovibrionaceae</taxon>
        <taxon>Pyramidobacter</taxon>
    </lineage>
</organism>
<dbReference type="InterPro" id="IPR050902">
    <property type="entry name" value="ABC_Transporter_SBP"/>
</dbReference>
<evidence type="ECO:0000313" key="4">
    <source>
        <dbReference type="Proteomes" id="UP000006462"/>
    </source>
</evidence>
<dbReference type="InterPro" id="IPR002491">
    <property type="entry name" value="ABC_transptr_periplasmic_BD"/>
</dbReference>
<comment type="caution">
    <text evidence="3">The sequence shown here is derived from an EMBL/GenBank/DDBJ whole genome shotgun (WGS) entry which is preliminary data.</text>
</comment>
<evidence type="ECO:0000256" key="1">
    <source>
        <dbReference type="SAM" id="SignalP"/>
    </source>
</evidence>
<keyword evidence="4" id="KW-1185">Reference proteome</keyword>
<protein>
    <submittedName>
        <fullName evidence="3">Periplasmic binding protein</fullName>
    </submittedName>
</protein>
<feature type="chain" id="PRO_5047316427" evidence="1">
    <location>
        <begin position="24"/>
        <end position="371"/>
    </location>
</feature>
<dbReference type="SUPFAM" id="SSF53807">
    <property type="entry name" value="Helical backbone' metal receptor"/>
    <property type="match status" value="1"/>
</dbReference>
<dbReference type="PROSITE" id="PS51257">
    <property type="entry name" value="PROKAR_LIPOPROTEIN"/>
    <property type="match status" value="1"/>
</dbReference>
<reference evidence="3 4" key="1">
    <citation type="submission" date="2009-12" db="EMBL/GenBank/DDBJ databases">
        <authorList>
            <person name="Shrivastava S."/>
            <person name="Madupu R."/>
            <person name="Durkin A.S."/>
            <person name="Torralba M."/>
            <person name="Methe B."/>
            <person name="Sutton G.G."/>
            <person name="Strausberg R.L."/>
            <person name="Nelson K.E."/>
        </authorList>
    </citation>
    <scope>NUCLEOTIDE SEQUENCE [LARGE SCALE GENOMIC DNA]</scope>
    <source>
        <strain evidence="3 4">W5455</strain>
    </source>
</reference>
<dbReference type="PANTHER" id="PTHR30535">
    <property type="entry name" value="VITAMIN B12-BINDING PROTEIN"/>
    <property type="match status" value="1"/>
</dbReference>
<accession>A0ABM9ZWA4</accession>
<keyword evidence="1" id="KW-0732">Signal</keyword>
<dbReference type="PROSITE" id="PS50983">
    <property type="entry name" value="FE_B12_PBP"/>
    <property type="match status" value="1"/>
</dbReference>
<dbReference type="Gene3D" id="3.40.50.1980">
    <property type="entry name" value="Nitrogenase molybdenum iron protein domain"/>
    <property type="match status" value="2"/>
</dbReference>
<dbReference type="EMBL" id="ADFP01000047">
    <property type="protein sequence ID" value="EFB91212.1"/>
    <property type="molecule type" value="Genomic_DNA"/>
</dbReference>